<dbReference type="Gene3D" id="3.80.10.10">
    <property type="entry name" value="Ribonuclease Inhibitor"/>
    <property type="match status" value="1"/>
</dbReference>
<proteinExistence type="predicted"/>
<dbReference type="PANTHER" id="PTHR13318:SF95">
    <property type="entry name" value="F-BOX PROTEIN YLR352W"/>
    <property type="match status" value="1"/>
</dbReference>
<protein>
    <recommendedName>
        <fullName evidence="4">F-box domain-containing protein</fullName>
    </recommendedName>
</protein>
<accession>A0ABY7CRI8</accession>
<dbReference type="EMBL" id="CP110428">
    <property type="protein sequence ID" value="WAQ87300.1"/>
    <property type="molecule type" value="Genomic_DNA"/>
</dbReference>
<organism evidence="2 3">
    <name type="scientific">Puccinia triticina</name>
    <dbReference type="NCBI Taxonomy" id="208348"/>
    <lineage>
        <taxon>Eukaryota</taxon>
        <taxon>Fungi</taxon>
        <taxon>Dikarya</taxon>
        <taxon>Basidiomycota</taxon>
        <taxon>Pucciniomycotina</taxon>
        <taxon>Pucciniomycetes</taxon>
        <taxon>Pucciniales</taxon>
        <taxon>Pucciniaceae</taxon>
        <taxon>Puccinia</taxon>
    </lineage>
</organism>
<dbReference type="RefSeq" id="XP_053022855.1">
    <property type="nucleotide sequence ID" value="XM_053171609.1"/>
</dbReference>
<dbReference type="SUPFAM" id="SSF52047">
    <property type="entry name" value="RNI-like"/>
    <property type="match status" value="1"/>
</dbReference>
<dbReference type="GeneID" id="77812504"/>
<keyword evidence="3" id="KW-1185">Reference proteome</keyword>
<evidence type="ECO:0000313" key="2">
    <source>
        <dbReference type="EMBL" id="WAQ87300.1"/>
    </source>
</evidence>
<dbReference type="Proteomes" id="UP001164743">
    <property type="component" value="Chromosome 8A"/>
</dbReference>
<dbReference type="InterPro" id="IPR032675">
    <property type="entry name" value="LRR_dom_sf"/>
</dbReference>
<reference evidence="2" key="1">
    <citation type="submission" date="2022-10" db="EMBL/GenBank/DDBJ databases">
        <title>Puccinia triticina Genome sequencing and assembly.</title>
        <authorList>
            <person name="Li C."/>
        </authorList>
    </citation>
    <scope>NUCLEOTIDE SEQUENCE</scope>
    <source>
        <strain evidence="2">Pt15</strain>
    </source>
</reference>
<sequence>MRTKAKYWLKRLGPDQQLDALRISVSSSWPQSTICHLLTFLAPNACLRSFTFHAGNLYGIKQKTFSDLVAFAYSNRATLLKLELQVPNSITCPLTLPAFLSDFPSLKELKLQGQGGESLLFIQSKNFHQNYVLSSKSTLSELVSPDSNHPSASCHAQPHPIPLKTGHRPESVLDQQLETLFAHSVAFVPSEAGPINLSSLRSLSLISADISAMSPDNGTQSSAFNRYMPGIDFVHLPKLENLELCGRAVRQEQWGPVGLSLERLPKLRRLRLERVPHFIPHFLELANVPLDWSPEDDDDQPFRVAMEAIFPELEFISLFSLNSYMSYEFLAIFGFQFSKLDSLSVAGLRLDSETEPLLIRALQNLPPLMHLDLSNTDASPGVIDAIKPGRLRNLRLTNCSRVTFRPLIPLAKPKKLQLLDIMGCPFISERDMIEWLSRRVKVLNWEWPQYQESVINGRAEARLYLD</sequence>
<name>A0ABY7CRI8_9BASI</name>
<evidence type="ECO:0000256" key="1">
    <source>
        <dbReference type="SAM" id="MobiDB-lite"/>
    </source>
</evidence>
<feature type="region of interest" description="Disordered" evidence="1">
    <location>
        <begin position="143"/>
        <end position="167"/>
    </location>
</feature>
<evidence type="ECO:0008006" key="4">
    <source>
        <dbReference type="Google" id="ProtNLM"/>
    </source>
</evidence>
<gene>
    <name evidence="2" type="ORF">PtA15_8A204</name>
</gene>
<dbReference type="PANTHER" id="PTHR13318">
    <property type="entry name" value="PARTNER OF PAIRED, ISOFORM B-RELATED"/>
    <property type="match status" value="1"/>
</dbReference>
<evidence type="ECO:0000313" key="3">
    <source>
        <dbReference type="Proteomes" id="UP001164743"/>
    </source>
</evidence>